<dbReference type="GO" id="GO:0032259">
    <property type="term" value="P:methylation"/>
    <property type="evidence" value="ECO:0007669"/>
    <property type="project" value="UniProtKB-KW"/>
</dbReference>
<dbReference type="Gene3D" id="3.40.50.150">
    <property type="entry name" value="Vaccinia Virus protein VP39"/>
    <property type="match status" value="1"/>
</dbReference>
<evidence type="ECO:0000256" key="5">
    <source>
        <dbReference type="ARBA" id="ARBA00047422"/>
    </source>
</evidence>
<reference evidence="9" key="1">
    <citation type="submission" date="2020-01" db="EMBL/GenBank/DDBJ databases">
        <authorList>
            <person name="Meier V. D."/>
            <person name="Meier V D."/>
        </authorList>
    </citation>
    <scope>NUCLEOTIDE SEQUENCE</scope>
    <source>
        <strain evidence="9">HLG_WM_MAG_01</strain>
    </source>
</reference>
<evidence type="ECO:0000313" key="9">
    <source>
        <dbReference type="EMBL" id="CAA6828612.1"/>
    </source>
</evidence>
<evidence type="ECO:0000256" key="7">
    <source>
        <dbReference type="RuleBase" id="RU000416"/>
    </source>
</evidence>
<dbReference type="InterPro" id="IPR001525">
    <property type="entry name" value="C5_MeTfrase"/>
</dbReference>
<dbReference type="PANTHER" id="PTHR46098:SF1">
    <property type="entry name" value="TRNA (CYTOSINE(38)-C(5))-METHYLTRANSFERASE"/>
    <property type="match status" value="1"/>
</dbReference>
<dbReference type="EC" id="2.1.1.37" evidence="8"/>
<keyword evidence="2 6" id="KW-0808">Transferase</keyword>
<feature type="active site" evidence="6">
    <location>
        <position position="80"/>
    </location>
</feature>
<dbReference type="NCBIfam" id="TIGR00675">
    <property type="entry name" value="dcm"/>
    <property type="match status" value="1"/>
</dbReference>
<dbReference type="Gene3D" id="3.90.120.10">
    <property type="entry name" value="DNA Methylase, subunit A, domain 2"/>
    <property type="match status" value="1"/>
</dbReference>
<dbReference type="AlphaFoldDB" id="A0A6S6UIR5"/>
<dbReference type="SUPFAM" id="SSF53335">
    <property type="entry name" value="S-adenosyl-L-methionine-dependent methyltransferases"/>
    <property type="match status" value="1"/>
</dbReference>
<evidence type="ECO:0000256" key="6">
    <source>
        <dbReference type="PROSITE-ProRule" id="PRU01016"/>
    </source>
</evidence>
<keyword evidence="3 6" id="KW-0949">S-adenosyl-L-methionine</keyword>
<keyword evidence="4" id="KW-0680">Restriction system</keyword>
<sequence>MTAQVTRKKPYRFIDLFAGIGGIRIACERNGGECVFTSEWDKYAQKTYQENFGEHPKGDITNIDEKDIPAHDFLNAGFPCQPFSTIGKREGFKHKTQGTLFFDVVRILKYHKTKMILLENVPGLVSHDNGNTIAVIEDVLENELGYKVFHQVVNAADYGVPQERKRIYIVGFFKDEYDDDLQFEWPEPESKHKYINEFLEEHPSGYGISKHLQNSYLFKKNDGRPQLIDKSSKIKVKTLVATYHKIQRLTGTFVKDGETGLRLLSENECKAIMGFPKSFKVPVSRTQMYRQFGNSVAIPVVEKIIFQILKTATKYKKGS</sequence>
<dbReference type="InterPro" id="IPR018117">
    <property type="entry name" value="C5_DNA_meth_AS"/>
</dbReference>
<dbReference type="EMBL" id="CACVAS010000170">
    <property type="protein sequence ID" value="CAA6828612.1"/>
    <property type="molecule type" value="Genomic_DNA"/>
</dbReference>
<evidence type="ECO:0000256" key="4">
    <source>
        <dbReference type="ARBA" id="ARBA00022747"/>
    </source>
</evidence>
<gene>
    <name evidence="9" type="ORF">HELGO_WM2057</name>
</gene>
<accession>A0A6S6UIR5</accession>
<dbReference type="PROSITE" id="PS51679">
    <property type="entry name" value="SAM_MT_C5"/>
    <property type="match status" value="1"/>
</dbReference>
<dbReference type="InterPro" id="IPR050750">
    <property type="entry name" value="C5-MTase"/>
</dbReference>
<evidence type="ECO:0000256" key="3">
    <source>
        <dbReference type="ARBA" id="ARBA00022691"/>
    </source>
</evidence>
<proteinExistence type="inferred from homology"/>
<evidence type="ECO:0000256" key="2">
    <source>
        <dbReference type="ARBA" id="ARBA00022679"/>
    </source>
</evidence>
<comment type="catalytic activity">
    <reaction evidence="5 8">
        <text>a 2'-deoxycytidine in DNA + S-adenosyl-L-methionine = a 5-methyl-2'-deoxycytidine in DNA + S-adenosyl-L-homocysteine + H(+)</text>
        <dbReference type="Rhea" id="RHEA:13681"/>
        <dbReference type="Rhea" id="RHEA-COMP:11369"/>
        <dbReference type="Rhea" id="RHEA-COMP:11370"/>
        <dbReference type="ChEBI" id="CHEBI:15378"/>
        <dbReference type="ChEBI" id="CHEBI:57856"/>
        <dbReference type="ChEBI" id="CHEBI:59789"/>
        <dbReference type="ChEBI" id="CHEBI:85452"/>
        <dbReference type="ChEBI" id="CHEBI:85454"/>
        <dbReference type="EC" id="2.1.1.37"/>
    </reaction>
</comment>
<dbReference type="GO" id="GO:0009307">
    <property type="term" value="P:DNA restriction-modification system"/>
    <property type="evidence" value="ECO:0007669"/>
    <property type="project" value="UniProtKB-KW"/>
</dbReference>
<comment type="similarity">
    <text evidence="6 7">Belongs to the class I-like SAM-binding methyltransferase superfamily. C5-methyltransferase family.</text>
</comment>
<dbReference type="GO" id="GO:0003886">
    <property type="term" value="F:DNA (cytosine-5-)-methyltransferase activity"/>
    <property type="evidence" value="ECO:0007669"/>
    <property type="project" value="UniProtKB-EC"/>
</dbReference>
<dbReference type="InterPro" id="IPR029063">
    <property type="entry name" value="SAM-dependent_MTases_sf"/>
</dbReference>
<protein>
    <recommendedName>
        <fullName evidence="8">Cytosine-specific methyltransferase</fullName>
        <ecNumber evidence="8">2.1.1.37</ecNumber>
    </recommendedName>
</protein>
<keyword evidence="1 6" id="KW-0489">Methyltransferase</keyword>
<evidence type="ECO:0000256" key="8">
    <source>
        <dbReference type="RuleBase" id="RU000417"/>
    </source>
</evidence>
<dbReference type="InterPro" id="IPR031303">
    <property type="entry name" value="C5_meth_CS"/>
</dbReference>
<dbReference type="CDD" id="cd00315">
    <property type="entry name" value="Cyt_C5_DNA_methylase"/>
    <property type="match status" value="1"/>
</dbReference>
<organism evidence="9">
    <name type="scientific">uncultured Sulfurovum sp</name>
    <dbReference type="NCBI Taxonomy" id="269237"/>
    <lineage>
        <taxon>Bacteria</taxon>
        <taxon>Pseudomonadati</taxon>
        <taxon>Campylobacterota</taxon>
        <taxon>Epsilonproteobacteria</taxon>
        <taxon>Campylobacterales</taxon>
        <taxon>Sulfurovaceae</taxon>
        <taxon>Sulfurovum</taxon>
        <taxon>environmental samples</taxon>
    </lineage>
</organism>
<evidence type="ECO:0000256" key="1">
    <source>
        <dbReference type="ARBA" id="ARBA00022603"/>
    </source>
</evidence>
<dbReference type="PANTHER" id="PTHR46098">
    <property type="entry name" value="TRNA (CYTOSINE(38)-C(5))-METHYLTRANSFERASE"/>
    <property type="match status" value="1"/>
</dbReference>
<dbReference type="PROSITE" id="PS00095">
    <property type="entry name" value="C5_MTASE_2"/>
    <property type="match status" value="1"/>
</dbReference>
<dbReference type="PROSITE" id="PS00094">
    <property type="entry name" value="C5_MTASE_1"/>
    <property type="match status" value="1"/>
</dbReference>
<name>A0A6S6UIR5_9BACT</name>
<dbReference type="PRINTS" id="PR00105">
    <property type="entry name" value="C5METTRFRASE"/>
</dbReference>
<dbReference type="Pfam" id="PF00145">
    <property type="entry name" value="DNA_methylase"/>
    <property type="match status" value="1"/>
</dbReference>